<comment type="caution">
    <text evidence="10">The sequence shown here is derived from an EMBL/GenBank/DDBJ whole genome shotgun (WGS) entry which is preliminary data.</text>
</comment>
<dbReference type="RefSeq" id="WP_227774208.1">
    <property type="nucleotide sequence ID" value="NZ_BAABKX010000015.1"/>
</dbReference>
<feature type="transmembrane region" description="Helical" evidence="8">
    <location>
        <begin position="498"/>
        <end position="525"/>
    </location>
</feature>
<accession>A0AAV3UL36</accession>
<dbReference type="GeneID" id="68614478"/>
<name>A0AAV3UL36_9EURY</name>
<proteinExistence type="inferred from homology"/>
<dbReference type="InterPro" id="IPR000515">
    <property type="entry name" value="MetI-like"/>
</dbReference>
<evidence type="ECO:0000256" key="7">
    <source>
        <dbReference type="ARBA" id="ARBA00023136"/>
    </source>
</evidence>
<evidence type="ECO:0000256" key="4">
    <source>
        <dbReference type="ARBA" id="ARBA00022475"/>
    </source>
</evidence>
<feature type="transmembrane region" description="Helical" evidence="8">
    <location>
        <begin position="88"/>
        <end position="108"/>
    </location>
</feature>
<dbReference type="SUPFAM" id="SSF161098">
    <property type="entry name" value="MetI-like"/>
    <property type="match status" value="1"/>
</dbReference>
<keyword evidence="3" id="KW-0813">Transport</keyword>
<evidence type="ECO:0000256" key="6">
    <source>
        <dbReference type="ARBA" id="ARBA00022989"/>
    </source>
</evidence>
<dbReference type="PANTHER" id="PTHR43470">
    <property type="entry name" value="PHOSPHATE TRANSPORT SYSTEM PERMEASE PROTEIN PSTA-RELATED"/>
    <property type="match status" value="1"/>
</dbReference>
<feature type="transmembrane region" description="Helical" evidence="8">
    <location>
        <begin position="148"/>
        <end position="169"/>
    </location>
</feature>
<keyword evidence="7 8" id="KW-0472">Membrane</keyword>
<evidence type="ECO:0000259" key="9">
    <source>
        <dbReference type="PROSITE" id="PS50928"/>
    </source>
</evidence>
<keyword evidence="11" id="KW-1185">Reference proteome</keyword>
<evidence type="ECO:0000313" key="11">
    <source>
        <dbReference type="Proteomes" id="UP001501729"/>
    </source>
</evidence>
<organism evidence="10 11">
    <name type="scientific">Haladaptatus pallidirubidus</name>
    <dbReference type="NCBI Taxonomy" id="1008152"/>
    <lineage>
        <taxon>Archaea</taxon>
        <taxon>Methanobacteriati</taxon>
        <taxon>Methanobacteriota</taxon>
        <taxon>Stenosarchaea group</taxon>
        <taxon>Halobacteria</taxon>
        <taxon>Halobacteriales</taxon>
        <taxon>Haladaptataceae</taxon>
        <taxon>Haladaptatus</taxon>
    </lineage>
</organism>
<dbReference type="NCBIfam" id="TIGR00974">
    <property type="entry name" value="3a0107s02c"/>
    <property type="match status" value="1"/>
</dbReference>
<keyword evidence="6 8" id="KW-1133">Transmembrane helix</keyword>
<feature type="transmembrane region" description="Helical" evidence="8">
    <location>
        <begin position="48"/>
        <end position="76"/>
    </location>
</feature>
<feature type="transmembrane region" description="Helical" evidence="8">
    <location>
        <begin position="362"/>
        <end position="381"/>
    </location>
</feature>
<evidence type="ECO:0000256" key="1">
    <source>
        <dbReference type="ARBA" id="ARBA00004651"/>
    </source>
</evidence>
<dbReference type="AlphaFoldDB" id="A0AAV3UL36"/>
<feature type="transmembrane region" description="Helical" evidence="8">
    <location>
        <begin position="337"/>
        <end position="355"/>
    </location>
</feature>
<dbReference type="Proteomes" id="UP001501729">
    <property type="component" value="Unassembled WGS sequence"/>
</dbReference>
<comment type="similarity">
    <text evidence="2 8">Belongs to the binding-protein-dependent transport system permease family. CysTW subfamily.</text>
</comment>
<dbReference type="GO" id="GO:0005886">
    <property type="term" value="C:plasma membrane"/>
    <property type="evidence" value="ECO:0007669"/>
    <property type="project" value="UniProtKB-SubCell"/>
</dbReference>
<dbReference type="InterPro" id="IPR035906">
    <property type="entry name" value="MetI-like_sf"/>
</dbReference>
<evidence type="ECO:0000256" key="5">
    <source>
        <dbReference type="ARBA" id="ARBA00022692"/>
    </source>
</evidence>
<dbReference type="CDD" id="cd06261">
    <property type="entry name" value="TM_PBP2"/>
    <property type="match status" value="1"/>
</dbReference>
<feature type="transmembrane region" description="Helical" evidence="8">
    <location>
        <begin position="181"/>
        <end position="202"/>
    </location>
</feature>
<comment type="subcellular location">
    <subcellularLocation>
        <location evidence="1 8">Cell membrane</location>
        <topology evidence="1 8">Multi-pass membrane protein</topology>
    </subcellularLocation>
</comment>
<feature type="transmembrane region" description="Helical" evidence="8">
    <location>
        <begin position="114"/>
        <end position="136"/>
    </location>
</feature>
<evidence type="ECO:0000256" key="2">
    <source>
        <dbReference type="ARBA" id="ARBA00007069"/>
    </source>
</evidence>
<feature type="transmembrane region" description="Helical" evidence="8">
    <location>
        <begin position="21"/>
        <end position="42"/>
    </location>
</feature>
<keyword evidence="4 8" id="KW-1003">Cell membrane</keyword>
<dbReference type="GO" id="GO:0035435">
    <property type="term" value="P:phosphate ion transmembrane transport"/>
    <property type="evidence" value="ECO:0007669"/>
    <property type="project" value="InterPro"/>
</dbReference>
<feature type="domain" description="ABC transmembrane type-1" evidence="9">
    <location>
        <begin position="293"/>
        <end position="520"/>
    </location>
</feature>
<dbReference type="PROSITE" id="PS50928">
    <property type="entry name" value="ABC_TM1"/>
    <property type="match status" value="1"/>
</dbReference>
<dbReference type="InterPro" id="IPR005672">
    <property type="entry name" value="Phosphate_PstA"/>
</dbReference>
<gene>
    <name evidence="10" type="primary">pstA_2</name>
    <name evidence="10" type="ORF">GCM10025751_36570</name>
</gene>
<reference evidence="10 11" key="1">
    <citation type="journal article" date="2019" name="Int. J. Syst. Evol. Microbiol.">
        <title>The Global Catalogue of Microorganisms (GCM) 10K type strain sequencing project: providing services to taxonomists for standard genome sequencing and annotation.</title>
        <authorList>
            <consortium name="The Broad Institute Genomics Platform"/>
            <consortium name="The Broad Institute Genome Sequencing Center for Infectious Disease"/>
            <person name="Wu L."/>
            <person name="Ma J."/>
        </authorList>
    </citation>
    <scope>NUCLEOTIDE SEQUENCE [LARGE SCALE GENOMIC DNA]</scope>
    <source>
        <strain evidence="10 11">JCM 17504</strain>
    </source>
</reference>
<protein>
    <recommendedName>
        <fullName evidence="8">Phosphate transport system permease protein PstA</fullName>
    </recommendedName>
</protein>
<dbReference type="PANTHER" id="PTHR43470:SF3">
    <property type="entry name" value="PHOSPHATE TRANSPORT SYSTEM PERMEASE PROTEIN PSTA-RELATED"/>
    <property type="match status" value="1"/>
</dbReference>
<evidence type="ECO:0000256" key="3">
    <source>
        <dbReference type="ARBA" id="ARBA00022448"/>
    </source>
</evidence>
<keyword evidence="5 8" id="KW-0812">Transmembrane</keyword>
<dbReference type="GO" id="GO:0005315">
    <property type="term" value="F:phosphate transmembrane transporter activity"/>
    <property type="evidence" value="ECO:0007669"/>
    <property type="project" value="InterPro"/>
</dbReference>
<evidence type="ECO:0000256" key="8">
    <source>
        <dbReference type="RuleBase" id="RU363043"/>
    </source>
</evidence>
<dbReference type="EMBL" id="BAABKX010000015">
    <property type="protein sequence ID" value="GAA5056092.1"/>
    <property type="molecule type" value="Genomic_DNA"/>
</dbReference>
<evidence type="ECO:0000313" key="10">
    <source>
        <dbReference type="EMBL" id="GAA5056092.1"/>
    </source>
</evidence>
<dbReference type="Gene3D" id="1.10.3720.10">
    <property type="entry name" value="MetI-like"/>
    <property type="match status" value="1"/>
</dbReference>
<dbReference type="Pfam" id="PF00528">
    <property type="entry name" value="BPD_transp_1"/>
    <property type="match status" value="1"/>
</dbReference>
<feature type="transmembrane region" description="Helical" evidence="8">
    <location>
        <begin position="214"/>
        <end position="237"/>
    </location>
</feature>
<feature type="transmembrane region" description="Helical" evidence="8">
    <location>
        <begin position="289"/>
        <end position="317"/>
    </location>
</feature>
<sequence>MSGAHERGTALVDGEKSILEWLSYGIITLGVVTPVLTATTFLRETTSLFGIGLLDVFALLTALIGFGVLGIGVGSWSGRFETMPDERTGVTTGVGFGIVAVVAAGLAASQLVGVGVVVWVPVALVVGLIVAVGVLVTREDLGTTVPVGVFALGITGLVFGDVLTASWSWEPSGLSAAFPGYLVVPALAGVTGLLGAWAGSLASEGFGSRGRQRGAFALIGLSAVAMLAVLAMLLLFIGRQGFGHAFSEFSVGIGPAVIPVVNAEIPFVRIQMPFVTNGYTFRPDEINGIFPAVVGTVWVVVGAVLVGVPLAVAAAVFLTEYAEQGRFTQVVEIATNGLWSTPSVVFGLFGYAFLVPRLGNDTSLLAGMLVLGFMLIPLVLITSREAVLAVPDEYRDASAALGVSQWETIKSVVLPAAMPGILTGVILGVGRIAGETAPILLVMAGGLRDSAPKVLGSFEFSSVPPFVTNDALLASAPTLPYQLYASITAGVSGENAEAFGWGTAFVLLLVVLSFYAVGIGTRIYFRRKLQQ</sequence>